<dbReference type="PANTHER" id="PTHR47053">
    <property type="entry name" value="MUREIN DD-ENDOPEPTIDASE MEPH-RELATED"/>
    <property type="match status" value="1"/>
</dbReference>
<dbReference type="PROSITE" id="PS51782">
    <property type="entry name" value="LYSM"/>
    <property type="match status" value="2"/>
</dbReference>
<keyword evidence="11" id="KW-1185">Reference proteome</keyword>
<feature type="region of interest" description="Disordered" evidence="7">
    <location>
        <begin position="51"/>
        <end position="73"/>
    </location>
</feature>
<dbReference type="Pfam" id="PF00877">
    <property type="entry name" value="NLPC_P60"/>
    <property type="match status" value="1"/>
</dbReference>
<dbReference type="CDD" id="cd00118">
    <property type="entry name" value="LysM"/>
    <property type="match status" value="2"/>
</dbReference>
<dbReference type="Pfam" id="PF01476">
    <property type="entry name" value="LysM"/>
    <property type="match status" value="2"/>
</dbReference>
<dbReference type="InterPro" id="IPR038765">
    <property type="entry name" value="Papain-like_cys_pep_sf"/>
</dbReference>
<dbReference type="SMART" id="SM00257">
    <property type="entry name" value="LysM"/>
    <property type="match status" value="2"/>
</dbReference>
<keyword evidence="6" id="KW-0788">Thiol protease</keyword>
<evidence type="ECO:0000256" key="4">
    <source>
        <dbReference type="ARBA" id="ARBA00022737"/>
    </source>
</evidence>
<keyword evidence="2" id="KW-0645">Protease</keyword>
<keyword evidence="5" id="KW-0378">Hydrolase</keyword>
<dbReference type="InterPro" id="IPR036779">
    <property type="entry name" value="LysM_dom_sf"/>
</dbReference>
<dbReference type="PANTHER" id="PTHR47053:SF1">
    <property type="entry name" value="MUREIN DD-ENDOPEPTIDASE MEPH-RELATED"/>
    <property type="match status" value="1"/>
</dbReference>
<keyword evidence="3" id="KW-0732">Signal</keyword>
<protein>
    <submittedName>
        <fullName evidence="10">Putative cell-wall associated endopeptidase (Modular protein)</fullName>
    </submittedName>
</protein>
<gene>
    <name evidence="10" type="ORF">SSCH_1480011</name>
</gene>
<dbReference type="InterPro" id="IPR000064">
    <property type="entry name" value="NLP_P60_dom"/>
</dbReference>
<evidence type="ECO:0000256" key="2">
    <source>
        <dbReference type="ARBA" id="ARBA00022670"/>
    </source>
</evidence>
<evidence type="ECO:0000313" key="11">
    <source>
        <dbReference type="Proteomes" id="UP000046155"/>
    </source>
</evidence>
<dbReference type="SUPFAM" id="SSF54001">
    <property type="entry name" value="Cysteine proteinases"/>
    <property type="match status" value="1"/>
</dbReference>
<feature type="compositionally biased region" description="Acidic residues" evidence="7">
    <location>
        <begin position="62"/>
        <end position="72"/>
    </location>
</feature>
<dbReference type="RefSeq" id="WP_044664339.1">
    <property type="nucleotide sequence ID" value="NZ_CDRZ01000055.1"/>
</dbReference>
<dbReference type="PROSITE" id="PS51935">
    <property type="entry name" value="NLPC_P60"/>
    <property type="match status" value="1"/>
</dbReference>
<evidence type="ECO:0000259" key="9">
    <source>
        <dbReference type="PROSITE" id="PS51935"/>
    </source>
</evidence>
<dbReference type="GO" id="GO:0008234">
    <property type="term" value="F:cysteine-type peptidase activity"/>
    <property type="evidence" value="ECO:0007669"/>
    <property type="project" value="UniProtKB-KW"/>
</dbReference>
<evidence type="ECO:0000256" key="1">
    <source>
        <dbReference type="ARBA" id="ARBA00007074"/>
    </source>
</evidence>
<evidence type="ECO:0000256" key="3">
    <source>
        <dbReference type="ARBA" id="ARBA00022729"/>
    </source>
</evidence>
<feature type="compositionally biased region" description="Pro residues" evidence="7">
    <location>
        <begin position="211"/>
        <end position="229"/>
    </location>
</feature>
<dbReference type="Gene3D" id="3.10.350.10">
    <property type="entry name" value="LysM domain"/>
    <property type="match status" value="2"/>
</dbReference>
<feature type="domain" description="LysM" evidence="8">
    <location>
        <begin position="74"/>
        <end position="117"/>
    </location>
</feature>
<dbReference type="Proteomes" id="UP000046155">
    <property type="component" value="Unassembled WGS sequence"/>
</dbReference>
<dbReference type="OrthoDB" id="9808890at2"/>
<accession>A0A0B7MIR9</accession>
<dbReference type="EMBL" id="CDRZ01000055">
    <property type="protein sequence ID" value="CEO88113.1"/>
    <property type="molecule type" value="Genomic_DNA"/>
</dbReference>
<evidence type="ECO:0000256" key="5">
    <source>
        <dbReference type="ARBA" id="ARBA00022801"/>
    </source>
</evidence>
<evidence type="ECO:0000256" key="6">
    <source>
        <dbReference type="ARBA" id="ARBA00022807"/>
    </source>
</evidence>
<evidence type="ECO:0000313" key="10">
    <source>
        <dbReference type="EMBL" id="CEO88113.1"/>
    </source>
</evidence>
<dbReference type="AlphaFoldDB" id="A0A0B7MIR9"/>
<comment type="similarity">
    <text evidence="1">Belongs to the peptidase C40 family.</text>
</comment>
<feature type="domain" description="LysM" evidence="8">
    <location>
        <begin position="142"/>
        <end position="185"/>
    </location>
</feature>
<organism evidence="10 11">
    <name type="scientific">Syntrophaceticus schinkii</name>
    <dbReference type="NCBI Taxonomy" id="499207"/>
    <lineage>
        <taxon>Bacteria</taxon>
        <taxon>Bacillati</taxon>
        <taxon>Bacillota</taxon>
        <taxon>Clostridia</taxon>
        <taxon>Thermoanaerobacterales</taxon>
        <taxon>Thermoanaerobacterales Family III. Incertae Sedis</taxon>
        <taxon>Syntrophaceticus</taxon>
    </lineage>
</organism>
<name>A0A0B7MIR9_9FIRM</name>
<dbReference type="SUPFAM" id="SSF54106">
    <property type="entry name" value="LysM domain"/>
    <property type="match status" value="2"/>
</dbReference>
<reference evidence="11" key="1">
    <citation type="submission" date="2015-01" db="EMBL/GenBank/DDBJ databases">
        <authorList>
            <person name="Manzoor Shahid"/>
            <person name="Zubair Saima"/>
        </authorList>
    </citation>
    <scope>NUCLEOTIDE SEQUENCE [LARGE SCALE GENOMIC DNA]</scope>
    <source>
        <strain evidence="11">Sp3</strain>
    </source>
</reference>
<dbReference type="InterPro" id="IPR018392">
    <property type="entry name" value="LysM"/>
</dbReference>
<dbReference type="InterPro" id="IPR051202">
    <property type="entry name" value="Peptidase_C40"/>
</dbReference>
<keyword evidence="4" id="KW-0677">Repeat</keyword>
<dbReference type="GO" id="GO:0006508">
    <property type="term" value="P:proteolysis"/>
    <property type="evidence" value="ECO:0007669"/>
    <property type="project" value="UniProtKB-KW"/>
</dbReference>
<feature type="region of interest" description="Disordered" evidence="7">
    <location>
        <begin position="191"/>
        <end position="234"/>
    </location>
</feature>
<proteinExistence type="inferred from homology"/>
<evidence type="ECO:0000259" key="8">
    <source>
        <dbReference type="PROSITE" id="PS51782"/>
    </source>
</evidence>
<dbReference type="Gene3D" id="3.90.1720.10">
    <property type="entry name" value="endopeptidase domain like (from Nostoc punctiforme)"/>
    <property type="match status" value="1"/>
</dbReference>
<sequence>MKRKNFWVLIIAIAILCIIIPGVSGAYKSLSNKNGVQTADQANGEQIQEATSQQAAIPEESREVDEEEDQESPEIYTVQNGDNLWLIAQKYKTSVGAIKELNNLTGDDIKPGQKLLIPAPGTQLRTTENTEAMPSRGLDGSGRYIVQEGDSLWLIAENFKISVDLLKQLNNLTGDRVLPGQTLLVSGTVKPSNQQVAPAPQDKPKQATPAKPKPAPAPEPKPTPTPAPQPRSSVVETAQQYLGYRYVSGGNSPSSGFDCSGFVQYVYKQHGISLPRTASGQAGVGTKVTSLAPGDLVFFTRNVGGGGIGHVGIYIGNNTFIHARNEKYGVTTNSIGFFMV</sequence>
<evidence type="ECO:0000256" key="7">
    <source>
        <dbReference type="SAM" id="MobiDB-lite"/>
    </source>
</evidence>
<feature type="domain" description="NlpC/P60" evidence="9">
    <location>
        <begin position="228"/>
        <end position="340"/>
    </location>
</feature>